<organism evidence="2 3">
    <name type="scientific">Gordonia jinghuaiqii</name>
    <dbReference type="NCBI Taxonomy" id="2758710"/>
    <lineage>
        <taxon>Bacteria</taxon>
        <taxon>Bacillati</taxon>
        <taxon>Actinomycetota</taxon>
        <taxon>Actinomycetes</taxon>
        <taxon>Mycobacteriales</taxon>
        <taxon>Gordoniaceae</taxon>
        <taxon>Gordonia</taxon>
    </lineage>
</organism>
<dbReference type="AlphaFoldDB" id="A0A7D7LTA6"/>
<feature type="transmembrane region" description="Helical" evidence="1">
    <location>
        <begin position="45"/>
        <end position="66"/>
    </location>
</feature>
<dbReference type="KEGG" id="gji:H1R19_22350"/>
<evidence type="ECO:0000256" key="1">
    <source>
        <dbReference type="SAM" id="Phobius"/>
    </source>
</evidence>
<protein>
    <submittedName>
        <fullName evidence="2">Uncharacterized protein</fullName>
    </submittedName>
</protein>
<proteinExistence type="predicted"/>
<keyword evidence="1" id="KW-0472">Membrane</keyword>
<reference evidence="3" key="1">
    <citation type="submission" date="2020-07" db="EMBL/GenBank/DDBJ databases">
        <title>novel species isolated from the respiratory tract of Marmot.</title>
        <authorList>
            <person name="Zhang G."/>
        </authorList>
    </citation>
    <scope>NUCLEOTIDE SEQUENCE [LARGE SCALE GENOMIC DNA]</scope>
    <source>
        <strain evidence="3">686</strain>
    </source>
</reference>
<dbReference type="RefSeq" id="WP_219850196.1">
    <property type="nucleotide sequence ID" value="NZ_CP059491.1"/>
</dbReference>
<dbReference type="EMBL" id="CP059491">
    <property type="protein sequence ID" value="QMT01517.1"/>
    <property type="molecule type" value="Genomic_DNA"/>
</dbReference>
<keyword evidence="1" id="KW-0812">Transmembrane</keyword>
<sequence>MLNAVMLTLVLATGAAASVCAVTAAVVYLRPGRERLAAERLARRWLVATAVLGVSAICSRFVWLLVL</sequence>
<name>A0A7D7LTA6_9ACTN</name>
<keyword evidence="1" id="KW-1133">Transmembrane helix</keyword>
<accession>A0A7D7LTA6</accession>
<gene>
    <name evidence="2" type="ORF">H1R19_22350</name>
</gene>
<dbReference type="Proteomes" id="UP000515663">
    <property type="component" value="Chromosome"/>
</dbReference>
<evidence type="ECO:0000313" key="2">
    <source>
        <dbReference type="EMBL" id="QMT01517.1"/>
    </source>
</evidence>
<keyword evidence="3" id="KW-1185">Reference proteome</keyword>
<evidence type="ECO:0000313" key="3">
    <source>
        <dbReference type="Proteomes" id="UP000515663"/>
    </source>
</evidence>